<evidence type="ECO:0000313" key="3">
    <source>
        <dbReference type="Proteomes" id="UP001189429"/>
    </source>
</evidence>
<reference evidence="2" key="1">
    <citation type="submission" date="2023-10" db="EMBL/GenBank/DDBJ databases">
        <authorList>
            <person name="Chen Y."/>
            <person name="Shah S."/>
            <person name="Dougan E. K."/>
            <person name="Thang M."/>
            <person name="Chan C."/>
        </authorList>
    </citation>
    <scope>NUCLEOTIDE SEQUENCE [LARGE SCALE GENOMIC DNA]</scope>
</reference>
<dbReference type="Proteomes" id="UP001189429">
    <property type="component" value="Unassembled WGS sequence"/>
</dbReference>
<comment type="caution">
    <text evidence="2">The sequence shown here is derived from an EMBL/GenBank/DDBJ whole genome shotgun (WGS) entry which is preliminary data.</text>
</comment>
<evidence type="ECO:0000256" key="1">
    <source>
        <dbReference type="SAM" id="MobiDB-lite"/>
    </source>
</evidence>
<keyword evidence="3" id="KW-1185">Reference proteome</keyword>
<feature type="non-terminal residue" evidence="2">
    <location>
        <position position="210"/>
    </location>
</feature>
<evidence type="ECO:0000313" key="2">
    <source>
        <dbReference type="EMBL" id="CAK0890301.1"/>
    </source>
</evidence>
<proteinExistence type="predicted"/>
<gene>
    <name evidence="2" type="ORF">PCOR1329_LOCUS70580</name>
</gene>
<accession>A0ABN9WU11</accession>
<dbReference type="EMBL" id="CAUYUJ010019333">
    <property type="protein sequence ID" value="CAK0890301.1"/>
    <property type="molecule type" value="Genomic_DNA"/>
</dbReference>
<feature type="region of interest" description="Disordered" evidence="1">
    <location>
        <begin position="152"/>
        <end position="210"/>
    </location>
</feature>
<protein>
    <submittedName>
        <fullName evidence="2">Uncharacterized protein</fullName>
    </submittedName>
</protein>
<name>A0ABN9WU11_9DINO</name>
<organism evidence="2 3">
    <name type="scientific">Prorocentrum cordatum</name>
    <dbReference type="NCBI Taxonomy" id="2364126"/>
    <lineage>
        <taxon>Eukaryota</taxon>
        <taxon>Sar</taxon>
        <taxon>Alveolata</taxon>
        <taxon>Dinophyceae</taxon>
        <taxon>Prorocentrales</taxon>
        <taxon>Prorocentraceae</taxon>
        <taxon>Prorocentrum</taxon>
    </lineage>
</organism>
<feature type="compositionally biased region" description="Basic and acidic residues" evidence="1">
    <location>
        <begin position="184"/>
        <end position="196"/>
    </location>
</feature>
<sequence>MPENPFNRVMAKPADLRRSLDSVAVPALSEFAQWRAAEIAKELPDPVPDNPGAALFVVGAAEGGVRWNPLWLNLCGLAVSADGQTHWQQQPGGKQRYYNALERATLQLFDTTYEERTWPPSRPVACRPTAGWPGRSSWGRRTGWCCTRSAPCSSSCSARTPRRSSDARRVPSHQQPLAPCPSRAPRERAGRRRPWERLSSPPASGGQRFL</sequence>